<dbReference type="InterPro" id="IPR011641">
    <property type="entry name" value="Tyr-kin_ephrin_A/B_rcpt-like"/>
</dbReference>
<dbReference type="Pfam" id="PF04069">
    <property type="entry name" value="OpuAC"/>
    <property type="match status" value="1"/>
</dbReference>
<feature type="transmembrane region" description="Helical" evidence="1">
    <location>
        <begin position="750"/>
        <end position="771"/>
    </location>
</feature>
<feature type="transmembrane region" description="Helical" evidence="1">
    <location>
        <begin position="832"/>
        <end position="860"/>
    </location>
</feature>
<dbReference type="PANTHER" id="PTHR46967:SF1">
    <property type="entry name" value="KERATIN-ASSOCIATED PROTEIN 16-1-LIKE"/>
    <property type="match status" value="1"/>
</dbReference>
<dbReference type="Proteomes" id="UP001178507">
    <property type="component" value="Unassembled WGS sequence"/>
</dbReference>
<feature type="non-terminal residue" evidence="5">
    <location>
        <position position="1143"/>
    </location>
</feature>
<keyword evidence="1" id="KW-0812">Transmembrane</keyword>
<dbReference type="SMART" id="SM01411">
    <property type="entry name" value="Ephrin_rec_like"/>
    <property type="match status" value="2"/>
</dbReference>
<dbReference type="Pfam" id="PF07699">
    <property type="entry name" value="Ephrin_rec_like"/>
    <property type="match status" value="1"/>
</dbReference>
<sequence>AILCNEISEIFFISAMPRALLLFGLLCVQHGESLCLPDAVVPLSRKNLVNNGESYPVGLWPGSWSAATLVTKLAKILIEEKLGFNVAENGPGVDTLSGFYALMGCATPNSLADRGCSKDAVTHNHANLEGWTYSYANTWDYLQAAYPSIAPVNLGNSGYYGSVTMYVASTISSNSYANEGLALSYYRNYNVSWHTPWTYFTGLEAVDRKHLAPCNQTRFYSSSEDMKLYRELTNDADGVAQLPDGTWHAVCPDGFFWLPPGCRSNTSHCIPFFTGGTGWNIEEWMQKSTIWNMPIAVAVAVNWTMFTQLPLMHESSFYWWTPDPTFLELRPQAIVYPFNDEAAWSLGDKRTENYLQSIDKYVSKDLTLLAPNVQELIANFRIDLKALNFMLLENKVTGETMEDTACKWLKDHPGSWEAWLPDDTKCFPGFGLYSTETNTFVPNRQNFSSVVCIACESGRFSKQFNDDKGVTFTCEFCPTGTSQPSGASLSCEPCSAGEYQDEEGSPSCKRCQIGDYQNERGSSTCESCPSGSRTLGLGSVAISDCGCQEGDIDVGEGNLSCVTCSSGLACPPMSSVQSLKSGAAGLGDAYVPELKQGFFSTVSQPLEVYKCGKAIQCPGGPPGSCAGGLSGIPCAECPEGMTWSGGECKQCQDFQRAMWVLSLFAVFGFLTMAYYLLTSKVSGKATILFTTSLAMGMAVTTLQSVGIISMMTVKWPVDLKGIFGWLQIFILDIDSFGFTCLAGSTTSLRYIGSVVFFPVALIWILASYFLSQLLPTSRRWEWAKTLSLMGQFMQVGFSTMSTIALAPLMCYTHPNGQQSILKYPNVICGDPAHTAMLVAGSLLLSVGSCGFVALCTYAAVKVPVWSSREEHKRVQSARFLLFRFRLDIWWYGVPLLIRGPLLSLPIVLATDAPPVQVICVAVVLMMFLCLQAVMWPWKVPLINLLDCWLGFCIILLVISSSLHLDHSPEQFQDFAQLFSTVVMSLIGGALFLMAFMTLTALALRSVALGGNQDLAIFNLGRSPPTALVVQKLQETAEELISIPRENLAKALDGLGVLDSRKITDCLTLLSTEFTSNPAKFRPRITSSSFTGISNKFHKVEKAAPKAAPDEALSNAIQPMSNDPAQLEAVGVGAVGAQMLTTWL</sequence>
<evidence type="ECO:0008006" key="7">
    <source>
        <dbReference type="Google" id="ProtNLM"/>
    </source>
</evidence>
<feature type="signal peptide" evidence="2">
    <location>
        <begin position="1"/>
        <end position="33"/>
    </location>
</feature>
<keyword evidence="6" id="KW-1185">Reference proteome</keyword>
<feature type="domain" description="Tyrosine-protein kinase ephrin type A/B receptor-like" evidence="4">
    <location>
        <begin position="497"/>
        <end position="545"/>
    </location>
</feature>
<evidence type="ECO:0000259" key="4">
    <source>
        <dbReference type="Pfam" id="PF07699"/>
    </source>
</evidence>
<feature type="transmembrane region" description="Helical" evidence="1">
    <location>
        <begin position="689"/>
        <end position="710"/>
    </location>
</feature>
<proteinExistence type="predicted"/>
<feature type="transmembrane region" description="Helical" evidence="1">
    <location>
        <begin position="974"/>
        <end position="1003"/>
    </location>
</feature>
<comment type="caution">
    <text evidence="5">The sequence shown here is derived from an EMBL/GenBank/DDBJ whole genome shotgun (WGS) entry which is preliminary data.</text>
</comment>
<feature type="transmembrane region" description="Helical" evidence="1">
    <location>
        <begin position="791"/>
        <end position="811"/>
    </location>
</feature>
<evidence type="ECO:0000256" key="1">
    <source>
        <dbReference type="SAM" id="Phobius"/>
    </source>
</evidence>
<dbReference type="AlphaFoldDB" id="A0AA36MMT2"/>
<organism evidence="5 6">
    <name type="scientific">Effrenium voratum</name>
    <dbReference type="NCBI Taxonomy" id="2562239"/>
    <lineage>
        <taxon>Eukaryota</taxon>
        <taxon>Sar</taxon>
        <taxon>Alveolata</taxon>
        <taxon>Dinophyceae</taxon>
        <taxon>Suessiales</taxon>
        <taxon>Symbiodiniaceae</taxon>
        <taxon>Effrenium</taxon>
    </lineage>
</organism>
<feature type="transmembrane region" description="Helical" evidence="1">
    <location>
        <begin position="915"/>
        <end position="935"/>
    </location>
</feature>
<feature type="transmembrane region" description="Helical" evidence="1">
    <location>
        <begin position="657"/>
        <end position="677"/>
    </location>
</feature>
<reference evidence="5" key="1">
    <citation type="submission" date="2023-08" db="EMBL/GenBank/DDBJ databases">
        <authorList>
            <person name="Chen Y."/>
            <person name="Shah S."/>
            <person name="Dougan E. K."/>
            <person name="Thang M."/>
            <person name="Chan C."/>
        </authorList>
    </citation>
    <scope>NUCLEOTIDE SEQUENCE</scope>
</reference>
<protein>
    <recommendedName>
        <fullName evidence="7">Tyrosine-protein kinase ephrin type A/B receptor-like domain-containing protein</fullName>
    </recommendedName>
</protein>
<feature type="chain" id="PRO_5041238088" description="Tyrosine-protein kinase ephrin type A/B receptor-like domain-containing protein" evidence="2">
    <location>
        <begin position="34"/>
        <end position="1143"/>
    </location>
</feature>
<evidence type="ECO:0000256" key="2">
    <source>
        <dbReference type="SAM" id="SignalP"/>
    </source>
</evidence>
<keyword evidence="1" id="KW-0472">Membrane</keyword>
<keyword evidence="2" id="KW-0732">Signal</keyword>
<dbReference type="InterPro" id="IPR007210">
    <property type="entry name" value="ABC_Gly_betaine_transp_sub-bd"/>
</dbReference>
<dbReference type="Gene3D" id="3.40.190.10">
    <property type="entry name" value="Periplasmic binding protein-like II"/>
    <property type="match status" value="1"/>
</dbReference>
<evidence type="ECO:0000259" key="3">
    <source>
        <dbReference type="Pfam" id="PF04069"/>
    </source>
</evidence>
<dbReference type="SUPFAM" id="SSF53850">
    <property type="entry name" value="Periplasmic binding protein-like II"/>
    <property type="match status" value="1"/>
</dbReference>
<feature type="transmembrane region" description="Helical" evidence="1">
    <location>
        <begin position="722"/>
        <end position="743"/>
    </location>
</feature>
<feature type="transmembrane region" description="Helical" evidence="1">
    <location>
        <begin position="941"/>
        <end position="962"/>
    </location>
</feature>
<name>A0AA36MMT2_9DINO</name>
<accession>A0AA36MMT2</accession>
<dbReference type="EMBL" id="CAUJNA010000480">
    <property type="protein sequence ID" value="CAJ1377701.1"/>
    <property type="molecule type" value="Genomic_DNA"/>
</dbReference>
<feature type="domain" description="ABC-type glycine betaine transport system substrate-binding" evidence="3">
    <location>
        <begin position="317"/>
        <end position="410"/>
    </location>
</feature>
<gene>
    <name evidence="5" type="ORF">EVOR1521_LOCUS6432</name>
</gene>
<dbReference type="Gene3D" id="2.10.50.10">
    <property type="entry name" value="Tumor Necrosis Factor Receptor, subunit A, domain 2"/>
    <property type="match status" value="1"/>
</dbReference>
<evidence type="ECO:0000313" key="5">
    <source>
        <dbReference type="EMBL" id="CAJ1377701.1"/>
    </source>
</evidence>
<dbReference type="GO" id="GO:0043190">
    <property type="term" value="C:ATP-binding cassette (ABC) transporter complex"/>
    <property type="evidence" value="ECO:0007669"/>
    <property type="project" value="InterPro"/>
</dbReference>
<keyword evidence="1" id="KW-1133">Transmembrane helix</keyword>
<evidence type="ECO:0000313" key="6">
    <source>
        <dbReference type="Proteomes" id="UP001178507"/>
    </source>
</evidence>
<dbReference type="PANTHER" id="PTHR46967">
    <property type="entry name" value="INSULIN-LIKE GROWTH FACTOR BINDING PROTEIN,N-TERMINAL"/>
    <property type="match status" value="1"/>
</dbReference>
<dbReference type="GO" id="GO:0022857">
    <property type="term" value="F:transmembrane transporter activity"/>
    <property type="evidence" value="ECO:0007669"/>
    <property type="project" value="InterPro"/>
</dbReference>
<feature type="transmembrane region" description="Helical" evidence="1">
    <location>
        <begin position="888"/>
        <end position="908"/>
    </location>
</feature>